<dbReference type="NCBIfam" id="TIGR01764">
    <property type="entry name" value="excise"/>
    <property type="match status" value="1"/>
</dbReference>
<keyword evidence="3" id="KW-1185">Reference proteome</keyword>
<dbReference type="InterPro" id="IPR009061">
    <property type="entry name" value="DNA-bd_dom_put_sf"/>
</dbReference>
<comment type="caution">
    <text evidence="2">The sequence shown here is derived from an EMBL/GenBank/DDBJ whole genome shotgun (WGS) entry which is preliminary data.</text>
</comment>
<dbReference type="SUPFAM" id="SSF46955">
    <property type="entry name" value="Putative DNA-binding domain"/>
    <property type="match status" value="1"/>
</dbReference>
<evidence type="ECO:0000313" key="3">
    <source>
        <dbReference type="Proteomes" id="UP000635726"/>
    </source>
</evidence>
<dbReference type="Proteomes" id="UP000635726">
    <property type="component" value="Unassembled WGS sequence"/>
</dbReference>
<evidence type="ECO:0000313" key="2">
    <source>
        <dbReference type="EMBL" id="GGJ78982.1"/>
    </source>
</evidence>
<gene>
    <name evidence="2" type="ORF">GCM10008939_23550</name>
</gene>
<reference evidence="2" key="1">
    <citation type="journal article" date="2014" name="Int. J. Syst. Evol. Microbiol.">
        <title>Complete genome sequence of Corynebacterium casei LMG S-19264T (=DSM 44701T), isolated from a smear-ripened cheese.</title>
        <authorList>
            <consortium name="US DOE Joint Genome Institute (JGI-PGF)"/>
            <person name="Walter F."/>
            <person name="Albersmeier A."/>
            <person name="Kalinowski J."/>
            <person name="Ruckert C."/>
        </authorList>
    </citation>
    <scope>NUCLEOTIDE SEQUENCE</scope>
    <source>
        <strain evidence="2">JCM 14371</strain>
    </source>
</reference>
<protein>
    <recommendedName>
        <fullName evidence="1">Helix-turn-helix domain-containing protein</fullName>
    </recommendedName>
</protein>
<reference evidence="2" key="2">
    <citation type="submission" date="2020-09" db="EMBL/GenBank/DDBJ databases">
        <authorList>
            <person name="Sun Q."/>
            <person name="Ohkuma M."/>
        </authorList>
    </citation>
    <scope>NUCLEOTIDE SEQUENCE</scope>
    <source>
        <strain evidence="2">JCM 14371</strain>
    </source>
</reference>
<sequence>MLVGGGHMTAPFIPTADDTQAAQLQLDLLRAQTDRLPVRLAEVLGGLLEDLAAGRAVQVITLEEEITTQQAAELLNVSRPYLVKLVESGALPHRKVGPRRRLHLEDVLAFRARLDMQRQAALQALADDLQELGLD</sequence>
<dbReference type="EMBL" id="BMOE01000007">
    <property type="protein sequence ID" value="GGJ78982.1"/>
    <property type="molecule type" value="Genomic_DNA"/>
</dbReference>
<dbReference type="InterPro" id="IPR010093">
    <property type="entry name" value="SinI_DNA-bd"/>
</dbReference>
<evidence type="ECO:0000259" key="1">
    <source>
        <dbReference type="Pfam" id="PF12728"/>
    </source>
</evidence>
<dbReference type="AlphaFoldDB" id="A0A917URD8"/>
<proteinExistence type="predicted"/>
<accession>A0A917URD8</accession>
<feature type="domain" description="Helix-turn-helix" evidence="1">
    <location>
        <begin position="67"/>
        <end position="113"/>
    </location>
</feature>
<name>A0A917URD8_9DEIO</name>
<organism evidence="2 3">
    <name type="scientific">Deinococcus aquiradiocola</name>
    <dbReference type="NCBI Taxonomy" id="393059"/>
    <lineage>
        <taxon>Bacteria</taxon>
        <taxon>Thermotogati</taxon>
        <taxon>Deinococcota</taxon>
        <taxon>Deinococci</taxon>
        <taxon>Deinococcales</taxon>
        <taxon>Deinococcaceae</taxon>
        <taxon>Deinococcus</taxon>
    </lineage>
</organism>
<dbReference type="Pfam" id="PF12728">
    <property type="entry name" value="HTH_17"/>
    <property type="match status" value="1"/>
</dbReference>
<dbReference type="GO" id="GO:0003677">
    <property type="term" value="F:DNA binding"/>
    <property type="evidence" value="ECO:0007669"/>
    <property type="project" value="InterPro"/>
</dbReference>
<dbReference type="InterPro" id="IPR041657">
    <property type="entry name" value="HTH_17"/>
</dbReference>